<dbReference type="Proteomes" id="UP001219518">
    <property type="component" value="Unassembled WGS sequence"/>
</dbReference>
<organism evidence="2 3">
    <name type="scientific">Frankliniella fusca</name>
    <dbReference type="NCBI Taxonomy" id="407009"/>
    <lineage>
        <taxon>Eukaryota</taxon>
        <taxon>Metazoa</taxon>
        <taxon>Ecdysozoa</taxon>
        <taxon>Arthropoda</taxon>
        <taxon>Hexapoda</taxon>
        <taxon>Insecta</taxon>
        <taxon>Pterygota</taxon>
        <taxon>Neoptera</taxon>
        <taxon>Paraneoptera</taxon>
        <taxon>Thysanoptera</taxon>
        <taxon>Terebrantia</taxon>
        <taxon>Thripoidea</taxon>
        <taxon>Thripidae</taxon>
        <taxon>Frankliniella</taxon>
    </lineage>
</organism>
<evidence type="ECO:0000256" key="1">
    <source>
        <dbReference type="SAM" id="MobiDB-lite"/>
    </source>
</evidence>
<protein>
    <submittedName>
        <fullName evidence="2">Solute carrier family 12 member 4</fullName>
    </submittedName>
</protein>
<dbReference type="AlphaFoldDB" id="A0AAE1H7L5"/>
<accession>A0AAE1H7L5</accession>
<sequence>IERNTQQNSEKNTEKDFRNTRNTRQVYTDIHKLSAPRLKHFPSVFLFNTHGEQPIRQDKFGDGTSRQIGKICHLQLAGAGKGRLVVGYPTGVILMTFGKPAGNKVSVGARLTAQQCDARAGRPAYVAPFPARNARKIAPTSRRNTVPESEIADVDGDLQ</sequence>
<comment type="caution">
    <text evidence="2">The sequence shown here is derived from an EMBL/GenBank/DDBJ whole genome shotgun (WGS) entry which is preliminary data.</text>
</comment>
<reference evidence="2" key="2">
    <citation type="journal article" date="2023" name="BMC Genomics">
        <title>Pest status, molecular evolution, and epigenetic factors derived from the genome assembly of Frankliniella fusca, a thysanopteran phytovirus vector.</title>
        <authorList>
            <person name="Catto M.A."/>
            <person name="Labadie P.E."/>
            <person name="Jacobson A.L."/>
            <person name="Kennedy G.G."/>
            <person name="Srinivasan R."/>
            <person name="Hunt B.G."/>
        </authorList>
    </citation>
    <scope>NUCLEOTIDE SEQUENCE</scope>
    <source>
        <strain evidence="2">PL_HMW_Pooled</strain>
    </source>
</reference>
<evidence type="ECO:0000313" key="3">
    <source>
        <dbReference type="Proteomes" id="UP001219518"/>
    </source>
</evidence>
<feature type="compositionally biased region" description="Acidic residues" evidence="1">
    <location>
        <begin position="150"/>
        <end position="159"/>
    </location>
</feature>
<gene>
    <name evidence="2" type="ORF">KUF71_025416</name>
</gene>
<reference evidence="2" key="1">
    <citation type="submission" date="2021-07" db="EMBL/GenBank/DDBJ databases">
        <authorList>
            <person name="Catto M.A."/>
            <person name="Jacobson A."/>
            <person name="Kennedy G."/>
            <person name="Labadie P."/>
            <person name="Hunt B.G."/>
            <person name="Srinivasan R."/>
        </authorList>
    </citation>
    <scope>NUCLEOTIDE SEQUENCE</scope>
    <source>
        <strain evidence="2">PL_HMW_Pooled</strain>
        <tissue evidence="2">Head</tissue>
    </source>
</reference>
<dbReference type="EMBL" id="JAHWGI010000492">
    <property type="protein sequence ID" value="KAK3916123.1"/>
    <property type="molecule type" value="Genomic_DNA"/>
</dbReference>
<evidence type="ECO:0000313" key="2">
    <source>
        <dbReference type="EMBL" id="KAK3916123.1"/>
    </source>
</evidence>
<name>A0AAE1H7L5_9NEOP</name>
<feature type="non-terminal residue" evidence="2">
    <location>
        <position position="159"/>
    </location>
</feature>
<keyword evidence="3" id="KW-1185">Reference proteome</keyword>
<feature type="region of interest" description="Disordered" evidence="1">
    <location>
        <begin position="1"/>
        <end position="23"/>
    </location>
</feature>
<feature type="region of interest" description="Disordered" evidence="1">
    <location>
        <begin position="139"/>
        <end position="159"/>
    </location>
</feature>
<proteinExistence type="predicted"/>
<feature type="non-terminal residue" evidence="2">
    <location>
        <position position="1"/>
    </location>
</feature>
<feature type="compositionally biased region" description="Polar residues" evidence="1">
    <location>
        <begin position="1"/>
        <end position="10"/>
    </location>
</feature>